<keyword evidence="6 7" id="KW-0539">Nucleus</keyword>
<dbReference type="OMA" id="ERSHKHD"/>
<dbReference type="Proteomes" id="UP000007799">
    <property type="component" value="Unassembled WGS sequence"/>
</dbReference>
<evidence type="ECO:0000256" key="8">
    <source>
        <dbReference type="SAM" id="MobiDB-lite"/>
    </source>
</evidence>
<dbReference type="OrthoDB" id="3881at2759"/>
<dbReference type="InterPro" id="IPR005037">
    <property type="entry name" value="PRP38"/>
</dbReference>
<dbReference type="STRING" id="946362.F2TX53"/>
<dbReference type="GeneID" id="16078734"/>
<dbReference type="PANTHER" id="PTHR23142">
    <property type="entry name" value="PRE-MRNA-SPLICING FACTOR 38A-RELATED"/>
    <property type="match status" value="1"/>
</dbReference>
<evidence type="ECO:0000313" key="9">
    <source>
        <dbReference type="EMBL" id="EGD75962.1"/>
    </source>
</evidence>
<dbReference type="Pfam" id="PF03371">
    <property type="entry name" value="PRP38"/>
    <property type="match status" value="1"/>
</dbReference>
<feature type="compositionally biased region" description="Basic and acidic residues" evidence="8">
    <location>
        <begin position="375"/>
        <end position="402"/>
    </location>
</feature>
<feature type="compositionally biased region" description="Basic and acidic residues" evidence="8">
    <location>
        <begin position="432"/>
        <end position="451"/>
    </location>
</feature>
<keyword evidence="5 7" id="KW-0508">mRNA splicing</keyword>
<proteinExistence type="inferred from homology"/>
<feature type="compositionally biased region" description="Basic residues" evidence="8">
    <location>
        <begin position="421"/>
        <end position="431"/>
    </location>
</feature>
<comment type="subcellular location">
    <subcellularLocation>
        <location evidence="1 7">Nucleus</location>
    </subcellularLocation>
</comment>
<evidence type="ECO:0000256" key="5">
    <source>
        <dbReference type="ARBA" id="ARBA00023187"/>
    </source>
</evidence>
<feature type="compositionally biased region" description="Basic residues" evidence="8">
    <location>
        <begin position="299"/>
        <end position="331"/>
    </location>
</feature>
<dbReference type="AlphaFoldDB" id="F2TX53"/>
<keyword evidence="3 7" id="KW-0507">mRNA processing</keyword>
<evidence type="ECO:0000256" key="4">
    <source>
        <dbReference type="ARBA" id="ARBA00022728"/>
    </source>
</evidence>
<evidence type="ECO:0000256" key="1">
    <source>
        <dbReference type="ARBA" id="ARBA00004123"/>
    </source>
</evidence>
<feature type="compositionally biased region" description="Basic and acidic residues" evidence="8">
    <location>
        <begin position="353"/>
        <end position="365"/>
    </location>
</feature>
<dbReference type="GO" id="GO:0000398">
    <property type="term" value="P:mRNA splicing, via spliceosome"/>
    <property type="evidence" value="ECO:0007669"/>
    <property type="project" value="UniProtKB-UniRule"/>
</dbReference>
<organism evidence="10">
    <name type="scientific">Salpingoeca rosetta (strain ATCC 50818 / BSB-021)</name>
    <dbReference type="NCBI Taxonomy" id="946362"/>
    <lineage>
        <taxon>Eukaryota</taxon>
        <taxon>Choanoflagellata</taxon>
        <taxon>Craspedida</taxon>
        <taxon>Salpingoecidae</taxon>
        <taxon>Salpingoeca</taxon>
    </lineage>
</organism>
<dbReference type="eggNOG" id="KOG2888">
    <property type="taxonomic scope" value="Eukaryota"/>
</dbReference>
<dbReference type="GO" id="GO:0005681">
    <property type="term" value="C:spliceosomal complex"/>
    <property type="evidence" value="ECO:0007669"/>
    <property type="project" value="UniProtKB-KW"/>
</dbReference>
<comment type="similarity">
    <text evidence="2 7">Belongs to the PRP38 family.</text>
</comment>
<evidence type="ECO:0000256" key="6">
    <source>
        <dbReference type="ARBA" id="ARBA00023242"/>
    </source>
</evidence>
<evidence type="ECO:0000256" key="3">
    <source>
        <dbReference type="ARBA" id="ARBA00022664"/>
    </source>
</evidence>
<comment type="function">
    <text evidence="7">Required for pre-mRNA splicing.</text>
</comment>
<sequence length="474" mass="57724">MSRRALEHQHAKAMKRYEARVAAGLVIPKPPEQDPEDVFPYKCDPVTMDLGHVLYSNIVESTYFQDNCAEQKKKEKKKEKKEKKEEEEEEGAVGGGFFTFGHACIWMFALKTFEDIVDEIYTFVDHLEPIILSPQNSPSTAFCLLYRLFCLRLNEAQLDTLVTHKDSVYIRAIGFLYLRYTADPETLWTWFSDYIDDPEPVKVKMAAAAPQMPLGEYLRMLITELQYLHPVCRLPRIPVMEHRDMLDYLDSHPYDSRRFTGELTEEEEAARPPPPPRPDDRDDPYVRGRRHSPTPVRSSRPRSPSRSRSRRRRSPSRDRRSSRRTRSRTRSRSRDRDRDRDRDRRRDHRSRSRDRSRDKDRDRDRDRRRRRSRSRDKDRRDRDRDDDRRRDRDRDRDHERSSSRRRRSRDRHRDYDDDDRRRRRHRHRSRSRDRDRDHDRDRDRDRDSDRRRGSRHDRSRSRDRDRRSSSRRRD</sequence>
<gene>
    <name evidence="9" type="ORF">PTSG_00670</name>
</gene>
<name>F2TX53_SALR5</name>
<feature type="compositionally biased region" description="Basic and acidic residues" evidence="8">
    <location>
        <begin position="277"/>
        <end position="286"/>
    </location>
</feature>
<keyword evidence="10" id="KW-1185">Reference proteome</keyword>
<protein>
    <recommendedName>
        <fullName evidence="7">Pre-mRNA-splicing factor 38</fullName>
    </recommendedName>
</protein>
<dbReference type="RefSeq" id="XP_004998138.1">
    <property type="nucleotide sequence ID" value="XM_004998081.1"/>
</dbReference>
<feature type="region of interest" description="Disordered" evidence="8">
    <location>
        <begin position="260"/>
        <end position="474"/>
    </location>
</feature>
<dbReference type="KEGG" id="sre:PTSG_00670"/>
<keyword evidence="4 7" id="KW-0747">Spliceosome</keyword>
<evidence type="ECO:0000313" key="10">
    <source>
        <dbReference type="Proteomes" id="UP000007799"/>
    </source>
</evidence>
<feature type="compositionally biased region" description="Basic and acidic residues" evidence="8">
    <location>
        <begin position="411"/>
        <end position="420"/>
    </location>
</feature>
<dbReference type="EMBL" id="GL832956">
    <property type="protein sequence ID" value="EGD75962.1"/>
    <property type="molecule type" value="Genomic_DNA"/>
</dbReference>
<accession>F2TX53</accession>
<dbReference type="InParanoid" id="F2TX53"/>
<evidence type="ECO:0000256" key="7">
    <source>
        <dbReference type="RuleBase" id="RU367025"/>
    </source>
</evidence>
<reference evidence="9" key="1">
    <citation type="submission" date="2009-08" db="EMBL/GenBank/DDBJ databases">
        <title>Annotation of Salpingoeca rosetta.</title>
        <authorList>
            <consortium name="The Broad Institute Genome Sequencing Platform"/>
            <person name="Russ C."/>
            <person name="Cuomo C."/>
            <person name="Burger G."/>
            <person name="Gray M.W."/>
            <person name="Holland P.W.H."/>
            <person name="King N."/>
            <person name="Lang F.B.F."/>
            <person name="Roger A.J."/>
            <person name="Ruiz-Trillo I."/>
            <person name="Young S.K."/>
            <person name="Zeng Q."/>
            <person name="Gargeya S."/>
            <person name="Alvarado L."/>
            <person name="Berlin A."/>
            <person name="Chapman S.B."/>
            <person name="Chen Z."/>
            <person name="Freedman E."/>
            <person name="Gellesch M."/>
            <person name="Goldberg J."/>
            <person name="Griggs A."/>
            <person name="Gujja S."/>
            <person name="Heilman E."/>
            <person name="Heiman D."/>
            <person name="Howarth C."/>
            <person name="Mehta T."/>
            <person name="Neiman D."/>
            <person name="Pearson M."/>
            <person name="Roberts A."/>
            <person name="Saif S."/>
            <person name="Shea T."/>
            <person name="Shenoy N."/>
            <person name="Sisk P."/>
            <person name="Stolte C."/>
            <person name="Sykes S."/>
            <person name="White J."/>
            <person name="Yandava C."/>
            <person name="Haas B."/>
            <person name="Nusbaum C."/>
            <person name="Birren B."/>
        </authorList>
    </citation>
    <scope>NUCLEOTIDE SEQUENCE [LARGE SCALE GENOMIC DNA]</scope>
    <source>
        <strain evidence="9">ATCC 50818</strain>
    </source>
</reference>
<evidence type="ECO:0000256" key="2">
    <source>
        <dbReference type="ARBA" id="ARBA00006164"/>
    </source>
</evidence>
<feature type="compositionally biased region" description="Basic and acidic residues" evidence="8">
    <location>
        <begin position="332"/>
        <end position="344"/>
    </location>
</feature>